<keyword evidence="2" id="KW-1185">Reference proteome</keyword>
<name>A0A7X3JZX2_9BACL</name>
<proteinExistence type="predicted"/>
<dbReference type="Proteomes" id="UP000490800">
    <property type="component" value="Unassembled WGS sequence"/>
</dbReference>
<reference evidence="1 2" key="1">
    <citation type="journal article" date="2019" name="Microorganisms">
        <title>Paenibacillus lutrae sp. nov., A Chitinolytic Species Isolated from A River Otter in Castril Natural Park, Granada, Spain.</title>
        <authorList>
            <person name="Rodriguez M."/>
            <person name="Reina J.C."/>
            <person name="Bejar V."/>
            <person name="Llamas I."/>
        </authorList>
    </citation>
    <scope>NUCLEOTIDE SEQUENCE [LARGE SCALE GENOMIC DNA]</scope>
    <source>
        <strain evidence="1 2">N10</strain>
    </source>
</reference>
<organism evidence="1 2">
    <name type="scientific">Paenibacillus lutrae</name>
    <dbReference type="NCBI Taxonomy" id="2078573"/>
    <lineage>
        <taxon>Bacteria</taxon>
        <taxon>Bacillati</taxon>
        <taxon>Bacillota</taxon>
        <taxon>Bacilli</taxon>
        <taxon>Bacillales</taxon>
        <taxon>Paenibacillaceae</taxon>
        <taxon>Paenibacillus</taxon>
    </lineage>
</organism>
<dbReference type="RefSeq" id="WP_157336256.1">
    <property type="nucleotide sequence ID" value="NZ_RHLK01000007.1"/>
</dbReference>
<dbReference type="AlphaFoldDB" id="A0A7X3JZX2"/>
<protein>
    <submittedName>
        <fullName evidence="1">Uncharacterized protein</fullName>
    </submittedName>
</protein>
<comment type="caution">
    <text evidence="1">The sequence shown here is derived from an EMBL/GenBank/DDBJ whole genome shotgun (WGS) entry which is preliminary data.</text>
</comment>
<evidence type="ECO:0000313" key="2">
    <source>
        <dbReference type="Proteomes" id="UP000490800"/>
    </source>
</evidence>
<evidence type="ECO:0000313" key="1">
    <source>
        <dbReference type="EMBL" id="MVP00548.1"/>
    </source>
</evidence>
<dbReference type="EMBL" id="RHLK01000007">
    <property type="protein sequence ID" value="MVP00548.1"/>
    <property type="molecule type" value="Genomic_DNA"/>
</dbReference>
<gene>
    <name evidence="1" type="ORF">EDM21_13610</name>
</gene>
<sequence>MTVEQILFKVFMMISMYSSPETVVTQHENVIIVNGGHWKQKMTVVFMSSIKSEDQIPGELIYEVLTEDITPQQP</sequence>
<accession>A0A7X3JZX2</accession>